<evidence type="ECO:0000313" key="2">
    <source>
        <dbReference type="EMBL" id="QEV49276.1"/>
    </source>
</evidence>
<accession>A0A5J6JN89</accession>
<dbReference type="PANTHER" id="PTHR33164:SF103">
    <property type="entry name" value="REGULATORY PROTEIN MARR"/>
    <property type="match status" value="1"/>
</dbReference>
<dbReference type="Gene3D" id="1.10.10.10">
    <property type="entry name" value="Winged helix-like DNA-binding domain superfamily/Winged helix DNA-binding domain"/>
    <property type="match status" value="1"/>
</dbReference>
<dbReference type="EMBL" id="CP023692">
    <property type="protein sequence ID" value="QEV49276.1"/>
    <property type="molecule type" value="Genomic_DNA"/>
</dbReference>
<dbReference type="PROSITE" id="PS50995">
    <property type="entry name" value="HTH_MARR_2"/>
    <property type="match status" value="1"/>
</dbReference>
<feature type="domain" description="HTH marR-type" evidence="1">
    <location>
        <begin position="22"/>
        <end position="149"/>
    </location>
</feature>
<protein>
    <submittedName>
        <fullName evidence="2">MarR family transcriptional regulator</fullName>
    </submittedName>
</protein>
<evidence type="ECO:0000259" key="1">
    <source>
        <dbReference type="PROSITE" id="PS50995"/>
    </source>
</evidence>
<evidence type="ECO:0000313" key="3">
    <source>
        <dbReference type="Proteomes" id="UP000325563"/>
    </source>
</evidence>
<dbReference type="GO" id="GO:0003700">
    <property type="term" value="F:DNA-binding transcription factor activity"/>
    <property type="evidence" value="ECO:0007669"/>
    <property type="project" value="InterPro"/>
</dbReference>
<dbReference type="SMART" id="SM00347">
    <property type="entry name" value="HTH_MARR"/>
    <property type="match status" value="1"/>
</dbReference>
<name>A0A5J6JN89_STRVI</name>
<dbReference type="InterPro" id="IPR039422">
    <property type="entry name" value="MarR/SlyA-like"/>
</dbReference>
<dbReference type="AlphaFoldDB" id="A0A5J6JN89"/>
<reference evidence="2 3" key="1">
    <citation type="submission" date="2017-09" db="EMBL/GenBank/DDBJ databases">
        <authorList>
            <person name="Lee N."/>
            <person name="Cho B.-K."/>
        </authorList>
    </citation>
    <scope>NUCLEOTIDE SEQUENCE [LARGE SCALE GENOMIC DNA]</scope>
    <source>
        <strain evidence="2 3">ATCC 27476</strain>
    </source>
</reference>
<dbReference type="SUPFAM" id="SSF46785">
    <property type="entry name" value="Winged helix' DNA-binding domain"/>
    <property type="match status" value="1"/>
</dbReference>
<dbReference type="PANTHER" id="PTHR33164">
    <property type="entry name" value="TRANSCRIPTIONAL REGULATOR, MARR FAMILY"/>
    <property type="match status" value="1"/>
</dbReference>
<dbReference type="RefSeq" id="WP_132761073.1">
    <property type="nucleotide sequence ID" value="NZ_BNBW01000016.1"/>
</dbReference>
<proteinExistence type="predicted"/>
<dbReference type="Pfam" id="PF01047">
    <property type="entry name" value="MarR"/>
    <property type="match status" value="1"/>
</dbReference>
<organism evidence="2 3">
    <name type="scientific">Streptomyces vinaceus</name>
    <dbReference type="NCBI Taxonomy" id="1960"/>
    <lineage>
        <taxon>Bacteria</taxon>
        <taxon>Bacillati</taxon>
        <taxon>Actinomycetota</taxon>
        <taxon>Actinomycetes</taxon>
        <taxon>Kitasatosporales</taxon>
        <taxon>Streptomycetaceae</taxon>
        <taxon>Streptomyces</taxon>
    </lineage>
</organism>
<dbReference type="InterPro" id="IPR036388">
    <property type="entry name" value="WH-like_DNA-bd_sf"/>
</dbReference>
<dbReference type="InterPro" id="IPR000835">
    <property type="entry name" value="HTH_MarR-typ"/>
</dbReference>
<dbReference type="GeneID" id="95615386"/>
<dbReference type="InterPro" id="IPR036390">
    <property type="entry name" value="WH_DNA-bd_sf"/>
</dbReference>
<gene>
    <name evidence="2" type="ORF">CP980_33140</name>
</gene>
<dbReference type="Proteomes" id="UP000325563">
    <property type="component" value="Chromosome"/>
</dbReference>
<keyword evidence="3" id="KW-1185">Reference proteome</keyword>
<sequence length="167" mass="18177">MNAPDAAPSGIVHEATQSAGSITELLDVMWEYARNSTADVTAPGSASQLRLMYVVDRQDGIRMRTVCQQLASAPPTVTRMCDRLQAIGFLERMASPDSGREIALRLTPAGKRHLQRIREQRDSMLHQAIDNMPSAERRALAKGLAGLTAQLKATDEEGRRPSGHSVA</sequence>
<dbReference type="GO" id="GO:0006950">
    <property type="term" value="P:response to stress"/>
    <property type="evidence" value="ECO:0007669"/>
    <property type="project" value="TreeGrafter"/>
</dbReference>
<dbReference type="KEGG" id="svn:CP980_33140"/>